<comment type="caution">
    <text evidence="1">The sequence shown here is derived from an EMBL/GenBank/DDBJ whole genome shotgun (WGS) entry which is preliminary data.</text>
</comment>
<dbReference type="Proteomes" id="UP001148662">
    <property type="component" value="Unassembled WGS sequence"/>
</dbReference>
<sequence length="207" mass="23610">MTAAAFCVFMVLNVPIAIWRIVTSIQDLRWQERPRVDVDWYSPSYVGNNYPMHLPTPPLETVAMGLHETVHYGLNASEDIGDDEWNTILYLAEGSGRVRIGPSRRAYVVSYLHQLHCLRGFQRGIVSPGRKDGVSPASGHMHHCLNYLRQTFLCAALDMLEKGDFMQSNFTEGTVGSDLVCQDWKAAVADLMQRNYNKFVEWNEKWN</sequence>
<proteinExistence type="predicted"/>
<evidence type="ECO:0000313" key="2">
    <source>
        <dbReference type="Proteomes" id="UP001148662"/>
    </source>
</evidence>
<keyword evidence="2" id="KW-1185">Reference proteome</keyword>
<protein>
    <submittedName>
        <fullName evidence="1">Uncharacterized protein</fullName>
    </submittedName>
</protein>
<reference evidence="1" key="1">
    <citation type="submission" date="2022-07" db="EMBL/GenBank/DDBJ databases">
        <title>Genome Sequence of Phlebia brevispora.</title>
        <authorList>
            <person name="Buettner E."/>
        </authorList>
    </citation>
    <scope>NUCLEOTIDE SEQUENCE</scope>
    <source>
        <strain evidence="1">MPL23</strain>
    </source>
</reference>
<dbReference type="EMBL" id="JANHOG010001098">
    <property type="protein sequence ID" value="KAJ3544188.1"/>
    <property type="molecule type" value="Genomic_DNA"/>
</dbReference>
<evidence type="ECO:0000313" key="1">
    <source>
        <dbReference type="EMBL" id="KAJ3544188.1"/>
    </source>
</evidence>
<accession>A0ACC1SQ41</accession>
<name>A0ACC1SQ41_9APHY</name>
<gene>
    <name evidence="1" type="ORF">NM688_g5768</name>
</gene>
<organism evidence="1 2">
    <name type="scientific">Phlebia brevispora</name>
    <dbReference type="NCBI Taxonomy" id="194682"/>
    <lineage>
        <taxon>Eukaryota</taxon>
        <taxon>Fungi</taxon>
        <taxon>Dikarya</taxon>
        <taxon>Basidiomycota</taxon>
        <taxon>Agaricomycotina</taxon>
        <taxon>Agaricomycetes</taxon>
        <taxon>Polyporales</taxon>
        <taxon>Meruliaceae</taxon>
        <taxon>Phlebia</taxon>
    </lineage>
</organism>